<dbReference type="InterPro" id="IPR005090">
    <property type="entry name" value="RepC_N"/>
</dbReference>
<proteinExistence type="predicted"/>
<comment type="caution">
    <text evidence="4">The sequence shown here is derived from an EMBL/GenBank/DDBJ whole genome shotgun (WGS) entry which is preliminary data.</text>
</comment>
<dbReference type="NCBIfam" id="NF040974">
    <property type="entry name" value="RepABC_RepC"/>
    <property type="match status" value="1"/>
</dbReference>
<dbReference type="PATRIC" id="fig|1123360.3.peg.2489"/>
<evidence type="ECO:0000256" key="1">
    <source>
        <dbReference type="SAM" id="MobiDB-lite"/>
    </source>
</evidence>
<protein>
    <submittedName>
        <fullName evidence="4">Plasmid replication protein RepC</fullName>
    </submittedName>
</protein>
<keyword evidence="5" id="KW-1185">Reference proteome</keyword>
<gene>
    <name evidence="4" type="ORF">thalar_02511</name>
</gene>
<dbReference type="OrthoDB" id="7488837at2"/>
<dbReference type="HOGENOM" id="CLU_051007_1_0_5"/>
<name>S9QEC2_9RHOB</name>
<feature type="domain" description="Plasmid replication protein C N-terminal" evidence="2">
    <location>
        <begin position="28"/>
        <end position="199"/>
    </location>
</feature>
<accession>S9QEC2</accession>
<dbReference type="Pfam" id="PF03428">
    <property type="entry name" value="RP-C"/>
    <property type="match status" value="1"/>
</dbReference>
<dbReference type="Proteomes" id="UP000015351">
    <property type="component" value="Unassembled WGS sequence"/>
</dbReference>
<dbReference type="InterPro" id="IPR047611">
    <property type="entry name" value="RepABC_RepC"/>
</dbReference>
<feature type="domain" description="Plasmid replication protein C C-terminal" evidence="3">
    <location>
        <begin position="317"/>
        <end position="420"/>
    </location>
</feature>
<evidence type="ECO:0000259" key="3">
    <source>
        <dbReference type="Pfam" id="PF11800"/>
    </source>
</evidence>
<evidence type="ECO:0000313" key="5">
    <source>
        <dbReference type="Proteomes" id="UP000015351"/>
    </source>
</evidence>
<feature type="region of interest" description="Disordered" evidence="1">
    <location>
        <begin position="1"/>
        <end position="22"/>
    </location>
</feature>
<dbReference type="AlphaFoldDB" id="S9QEC2"/>
<sequence>MRKFRETPIGDTRAGSDGTGYLRPDGWRNASQALLASAELAKKGASRAIPKTRAVVAVKRVGAHIGLKAADLLLLDTLAAFTQPQDWEEGRRPIVWASNAFLMEQTGFSLSTLKRHGRRLVEVGIITFNDSPNGKRWGRRDAAGVIVEAYGFDLSPLSARAEEFEELATELSAERSLCQRLKRQITIARRSIRARLEAAWQDDPQSRGLTRIQQAYDALLEKLPRSRMPSDLLEAVLERFRRLLARIEGALLTPDTEEATQLCESHETPNLTPKEAKSDPHIQTTNQLYLVTCNSAEEEDEATAPPGTATATRDLDLPMILQACPEFTSWGHDLGKGIGGWPDFMRCAEALRPMIGISDQSWAQAQVRMGRPVAAAALALVFEKVQAGEVASAGGYLLGMARKFEIGELHLDRSFFGRLKGLAA</sequence>
<organism evidence="4 5">
    <name type="scientific">Litoreibacter arenae DSM 19593</name>
    <dbReference type="NCBI Taxonomy" id="1123360"/>
    <lineage>
        <taxon>Bacteria</taxon>
        <taxon>Pseudomonadati</taxon>
        <taxon>Pseudomonadota</taxon>
        <taxon>Alphaproteobacteria</taxon>
        <taxon>Rhodobacterales</taxon>
        <taxon>Roseobacteraceae</taxon>
        <taxon>Litoreibacter</taxon>
    </lineage>
</organism>
<dbReference type="Pfam" id="PF11800">
    <property type="entry name" value="RP-C_C"/>
    <property type="match status" value="1"/>
</dbReference>
<dbReference type="STRING" id="1123360.thalar_02511"/>
<dbReference type="EMBL" id="AONI01000013">
    <property type="protein sequence ID" value="EPX78282.1"/>
    <property type="molecule type" value="Genomic_DNA"/>
</dbReference>
<reference evidence="5" key="1">
    <citation type="journal article" date="2013" name="Stand. Genomic Sci.">
        <title>Genome sequence of the Litoreibacter arenae type strain (DSM 19593(T)), a member of the Roseobacter clade isolated from sea sand.</title>
        <authorList>
            <person name="Riedel T."/>
            <person name="Fiebig A."/>
            <person name="Petersen J."/>
            <person name="Gronow S."/>
            <person name="Kyrpides N.C."/>
            <person name="Goker M."/>
            <person name="Klenk H.P."/>
        </authorList>
    </citation>
    <scope>NUCLEOTIDE SEQUENCE [LARGE SCALE GENOMIC DNA]</scope>
    <source>
        <strain evidence="5">DSM 19593</strain>
    </source>
</reference>
<evidence type="ECO:0000259" key="2">
    <source>
        <dbReference type="Pfam" id="PF03428"/>
    </source>
</evidence>
<dbReference type="eggNOG" id="COG0640">
    <property type="taxonomic scope" value="Bacteria"/>
</dbReference>
<dbReference type="InterPro" id="IPR021760">
    <property type="entry name" value="RepC_C"/>
</dbReference>
<dbReference type="RefSeq" id="WP_021101440.1">
    <property type="nucleotide sequence ID" value="NZ_KE557311.1"/>
</dbReference>
<evidence type="ECO:0000313" key="4">
    <source>
        <dbReference type="EMBL" id="EPX78282.1"/>
    </source>
</evidence>